<proteinExistence type="predicted"/>
<evidence type="ECO:0000313" key="3">
    <source>
        <dbReference type="EMBL" id="MDT0317747.1"/>
    </source>
</evidence>
<dbReference type="RefSeq" id="WP_311595910.1">
    <property type="nucleotide sequence ID" value="NZ_JAVREM010000003.1"/>
</dbReference>
<evidence type="ECO:0000313" key="4">
    <source>
        <dbReference type="Proteomes" id="UP001183420"/>
    </source>
</evidence>
<accession>A0ABU2LJJ1</accession>
<feature type="transmembrane region" description="Helical" evidence="2">
    <location>
        <begin position="73"/>
        <end position="90"/>
    </location>
</feature>
<feature type="transmembrane region" description="Helical" evidence="2">
    <location>
        <begin position="149"/>
        <end position="170"/>
    </location>
</feature>
<keyword evidence="2" id="KW-0812">Transmembrane</keyword>
<comment type="caution">
    <text evidence="3">The sequence shown here is derived from an EMBL/GenBank/DDBJ whole genome shotgun (WGS) entry which is preliminary data.</text>
</comment>
<sequence>MTHADDDVSTPHRPATAPFPMSTRNLPQPEVRPLPEPPRRMWRIIGPGIVAAGVGLSSGEFILWPYIASQAGLVFLWGAVVGVVTQWFLNMEIERYTLATGETAITGFNRYWRHWGAVLVGLTYAANLWPGWTTSSATMLSYVFGGDPTLIAVCLLVLIGAILTLAPVVYTALERMLFVKVALIGGFFLLAVFLAIKASSWRELPDAVTHIGQFPSELGVAVLMGALAYAGAGGGQNLCQSNWIRDKGFGMGHYVPRLVSPVTGNKEEAAAPTDTTGYVFVPEGENLARWQRWWRFANVEQAITFGLTTVVTIVLASLLAHSTLFGTEGLANDVGFVEAEGEVLKAQVGSWFGVLFWLIGAFSLFSAATGIVDYTSRLAADVLKSTYLRDSGIGESRLYFWLVWGLVAIGITILGLGLDQPLVLLIVSACVAGMMMFVYSGLLLYLNRKALPAPLKVRGVRAVALVWGIGLFGVLSVLTVRQQIDLHF</sequence>
<feature type="transmembrane region" description="Helical" evidence="2">
    <location>
        <begin position="459"/>
        <end position="480"/>
    </location>
</feature>
<organism evidence="3 4">
    <name type="scientific">Streptomyces millisiae</name>
    <dbReference type="NCBI Taxonomy" id="3075542"/>
    <lineage>
        <taxon>Bacteria</taxon>
        <taxon>Bacillati</taxon>
        <taxon>Actinomycetota</taxon>
        <taxon>Actinomycetes</taxon>
        <taxon>Kitasatosporales</taxon>
        <taxon>Streptomycetaceae</taxon>
        <taxon>Streptomyces</taxon>
    </lineage>
</organism>
<feature type="transmembrane region" description="Helical" evidence="2">
    <location>
        <begin position="422"/>
        <end position="447"/>
    </location>
</feature>
<feature type="transmembrane region" description="Helical" evidence="2">
    <location>
        <begin position="177"/>
        <end position="198"/>
    </location>
</feature>
<feature type="transmembrane region" description="Helical" evidence="2">
    <location>
        <begin position="111"/>
        <end position="129"/>
    </location>
</feature>
<keyword evidence="2" id="KW-1133">Transmembrane helix</keyword>
<feature type="transmembrane region" description="Helical" evidence="2">
    <location>
        <begin position="44"/>
        <end position="67"/>
    </location>
</feature>
<dbReference type="EMBL" id="JAVREM010000003">
    <property type="protein sequence ID" value="MDT0317747.1"/>
    <property type="molecule type" value="Genomic_DNA"/>
</dbReference>
<evidence type="ECO:0000256" key="1">
    <source>
        <dbReference type="SAM" id="MobiDB-lite"/>
    </source>
</evidence>
<feature type="compositionally biased region" description="Basic and acidic residues" evidence="1">
    <location>
        <begin position="1"/>
        <end position="10"/>
    </location>
</feature>
<feature type="transmembrane region" description="Helical" evidence="2">
    <location>
        <begin position="397"/>
        <end position="416"/>
    </location>
</feature>
<name>A0ABU2LJJ1_9ACTN</name>
<protein>
    <submittedName>
        <fullName evidence="3">Nramp family divalent metal transporter</fullName>
    </submittedName>
</protein>
<keyword evidence="4" id="KW-1185">Reference proteome</keyword>
<dbReference type="NCBIfam" id="NF037982">
    <property type="entry name" value="Nramp_1"/>
    <property type="match status" value="1"/>
</dbReference>
<feature type="transmembrane region" description="Helical" evidence="2">
    <location>
        <begin position="218"/>
        <end position="239"/>
    </location>
</feature>
<feature type="transmembrane region" description="Helical" evidence="2">
    <location>
        <begin position="354"/>
        <end position="376"/>
    </location>
</feature>
<reference evidence="4" key="1">
    <citation type="submission" date="2023-07" db="EMBL/GenBank/DDBJ databases">
        <title>30 novel species of actinomycetes from the DSMZ collection.</title>
        <authorList>
            <person name="Nouioui I."/>
        </authorList>
    </citation>
    <scope>NUCLEOTIDE SEQUENCE [LARGE SCALE GENOMIC DNA]</scope>
    <source>
        <strain evidence="4">DSM 44918</strain>
    </source>
</reference>
<dbReference type="Proteomes" id="UP001183420">
    <property type="component" value="Unassembled WGS sequence"/>
</dbReference>
<keyword evidence="2" id="KW-0472">Membrane</keyword>
<feature type="region of interest" description="Disordered" evidence="1">
    <location>
        <begin position="1"/>
        <end position="32"/>
    </location>
</feature>
<feature type="transmembrane region" description="Helical" evidence="2">
    <location>
        <begin position="302"/>
        <end position="320"/>
    </location>
</feature>
<gene>
    <name evidence="3" type="ORF">RNC47_05240</name>
</gene>
<evidence type="ECO:0000256" key="2">
    <source>
        <dbReference type="SAM" id="Phobius"/>
    </source>
</evidence>